<evidence type="ECO:0000313" key="7">
    <source>
        <dbReference type="EMBL" id="OQS33373.1"/>
    </source>
</evidence>
<dbReference type="GO" id="GO:0005829">
    <property type="term" value="C:cytosol"/>
    <property type="evidence" value="ECO:0007669"/>
    <property type="project" value="TreeGrafter"/>
</dbReference>
<evidence type="ECO:0000256" key="2">
    <source>
        <dbReference type="ARBA" id="ARBA00052718"/>
    </source>
</evidence>
<gene>
    <name evidence="7" type="ORF">B0T45_20500</name>
    <name evidence="6" type="ORF">J1C50_21495</name>
</gene>
<dbReference type="Proteomes" id="UP000664349">
    <property type="component" value="Unassembled WGS sequence"/>
</dbReference>
<comment type="similarity">
    <text evidence="1">Belongs to the peptidase C26 family.</text>
</comment>
<dbReference type="PANTHER" id="PTHR43235">
    <property type="entry name" value="GLUTAMINE AMIDOTRANSFERASE PB2B2.05-RELATED"/>
    <property type="match status" value="1"/>
</dbReference>
<evidence type="ECO:0000313" key="6">
    <source>
        <dbReference type="EMBL" id="MBO0418085.1"/>
    </source>
</evidence>
<reference evidence="7 8" key="1">
    <citation type="submission" date="2017-02" db="EMBL/GenBank/DDBJ databases">
        <title>Chromobacterium haemolyticum H5244.</title>
        <authorList>
            <person name="Gulvik C.A."/>
        </authorList>
    </citation>
    <scope>NUCLEOTIDE SEQUENCE [LARGE SCALE GENOMIC DNA]</scope>
    <source>
        <strain evidence="7 8">H5244</strain>
    </source>
</reference>
<keyword evidence="9" id="KW-1185">Reference proteome</keyword>
<comment type="caution">
    <text evidence="7">The sequence shown here is derived from an EMBL/GenBank/DDBJ whole genome shotgun (WGS) entry which is preliminary data.</text>
</comment>
<dbReference type="EC" id="3.5.1.94" evidence="5"/>
<evidence type="ECO:0000256" key="1">
    <source>
        <dbReference type="ARBA" id="ARBA00011083"/>
    </source>
</evidence>
<dbReference type="PANTHER" id="PTHR43235:SF1">
    <property type="entry name" value="GLUTAMINE AMIDOTRANSFERASE PB2B2.05-RELATED"/>
    <property type="match status" value="1"/>
</dbReference>
<reference evidence="6 9" key="2">
    <citation type="submission" date="2021-03" db="EMBL/GenBank/DDBJ databases">
        <title>First Case of infection caused by Chromobacterium haemolyticum derived from water in China.</title>
        <authorList>
            <person name="Chen J."/>
            <person name="Liu C."/>
        </authorList>
    </citation>
    <scope>NUCLEOTIDE SEQUENCE [LARGE SCALE GENOMIC DNA]</scope>
    <source>
        <strain evidence="6 9">WJ-5</strain>
    </source>
</reference>
<comment type="pathway">
    <text evidence="4">Amine and polyamine degradation; putrescine degradation; 4-aminobutanoate from putrescine: step 4/4.</text>
</comment>
<comment type="catalytic activity">
    <reaction evidence="2">
        <text>4-(gamma-L-glutamylamino)butanoate + H2O = 4-aminobutanoate + L-glutamate</text>
        <dbReference type="Rhea" id="RHEA:19737"/>
        <dbReference type="ChEBI" id="CHEBI:15377"/>
        <dbReference type="ChEBI" id="CHEBI:29985"/>
        <dbReference type="ChEBI" id="CHEBI:58800"/>
        <dbReference type="ChEBI" id="CHEBI:59888"/>
        <dbReference type="EC" id="3.5.1.94"/>
    </reaction>
</comment>
<dbReference type="InterPro" id="IPR029062">
    <property type="entry name" value="Class_I_gatase-like"/>
</dbReference>
<comment type="function">
    <text evidence="3">Involved in the breakdown of putrescine via hydrolysis of the gamma-glutamyl linkage of gamma-glutamyl-gamma-aminobutyrate.</text>
</comment>
<keyword evidence="6" id="KW-0378">Hydrolase</keyword>
<dbReference type="Gene3D" id="3.40.50.880">
    <property type="match status" value="1"/>
</dbReference>
<dbReference type="Pfam" id="PF07722">
    <property type="entry name" value="Peptidase_C26"/>
    <property type="match status" value="1"/>
</dbReference>
<dbReference type="PROSITE" id="PS51273">
    <property type="entry name" value="GATASE_TYPE_1"/>
    <property type="match status" value="1"/>
</dbReference>
<dbReference type="GO" id="GO:0033969">
    <property type="term" value="F:gamma-glutamyl-gamma-aminobutyrate hydrolase activity"/>
    <property type="evidence" value="ECO:0007669"/>
    <property type="project" value="UniProtKB-EC"/>
</dbReference>
<dbReference type="AlphaFoldDB" id="A0A1W0CBW0"/>
<dbReference type="InterPro" id="IPR044668">
    <property type="entry name" value="PuuD-like"/>
</dbReference>
<evidence type="ECO:0000313" key="9">
    <source>
        <dbReference type="Proteomes" id="UP000664349"/>
    </source>
</evidence>
<organism evidence="7 8">
    <name type="scientific">Chromobacterium haemolyticum</name>
    <dbReference type="NCBI Taxonomy" id="394935"/>
    <lineage>
        <taxon>Bacteria</taxon>
        <taxon>Pseudomonadati</taxon>
        <taxon>Pseudomonadota</taxon>
        <taxon>Betaproteobacteria</taxon>
        <taxon>Neisseriales</taxon>
        <taxon>Chromobacteriaceae</taxon>
        <taxon>Chromobacterium</taxon>
    </lineage>
</organism>
<dbReference type="OrthoDB" id="9813383at2"/>
<dbReference type="EMBL" id="JAFLRD010000024">
    <property type="protein sequence ID" value="MBO0418085.1"/>
    <property type="molecule type" value="Genomic_DNA"/>
</dbReference>
<dbReference type="EMBL" id="MUKV01000039">
    <property type="protein sequence ID" value="OQS33373.1"/>
    <property type="molecule type" value="Genomic_DNA"/>
</dbReference>
<dbReference type="SUPFAM" id="SSF52317">
    <property type="entry name" value="Class I glutamine amidotransferase-like"/>
    <property type="match status" value="1"/>
</dbReference>
<protein>
    <recommendedName>
        <fullName evidence="5">gamma-glutamyl-gamma-aminobutyrate hydrolase</fullName>
        <ecNumber evidence="5">3.5.1.94</ecNumber>
    </recommendedName>
</protein>
<sequence length="264" mass="29022">MLQAIIGIPCDIKMVGPLPFHAAGEKYIAAAAGGAGGVPVLLPALGDKTALKDVLELVDGVLLPGSLSNVEPHRYGGAPSRPGTMHDPMRDATTLPLIQQVLEQGIPLLGICRGFQEINVAMGGELYQHVQEEEGKRDHREPDTPDVDAMYALSHSVRFADDGLLRQWTGQDSAMVNSLHQQGIKRLSDRLICEAVADDGLVEAYRVRDAKGFAFAVQWHPEWKYWDNPLSMAIFKAFGDACRQRRNQRQRGPQLTETLCHHSE</sequence>
<dbReference type="GO" id="GO:0006598">
    <property type="term" value="P:polyamine catabolic process"/>
    <property type="evidence" value="ECO:0007669"/>
    <property type="project" value="TreeGrafter"/>
</dbReference>
<evidence type="ECO:0000256" key="3">
    <source>
        <dbReference type="ARBA" id="ARBA00055068"/>
    </source>
</evidence>
<dbReference type="CDD" id="cd01745">
    <property type="entry name" value="GATase1_2"/>
    <property type="match status" value="1"/>
</dbReference>
<name>A0A1W0CBW0_9NEIS</name>
<dbReference type="GeneID" id="58559389"/>
<evidence type="ECO:0000256" key="5">
    <source>
        <dbReference type="ARBA" id="ARBA00066788"/>
    </source>
</evidence>
<proteinExistence type="inferred from homology"/>
<dbReference type="Proteomes" id="UP000192721">
    <property type="component" value="Unassembled WGS sequence"/>
</dbReference>
<dbReference type="InterPro" id="IPR011697">
    <property type="entry name" value="Peptidase_C26"/>
</dbReference>
<dbReference type="FunFam" id="3.40.50.880:FF:000030">
    <property type="entry name" value="Gamma-glutamyl-gamma-aminobutyrate hydrolase PuuD"/>
    <property type="match status" value="1"/>
</dbReference>
<evidence type="ECO:0000256" key="4">
    <source>
        <dbReference type="ARBA" id="ARBA00060634"/>
    </source>
</evidence>
<dbReference type="RefSeq" id="WP_052052263.1">
    <property type="nucleotide sequence ID" value="NZ_AP019312.1"/>
</dbReference>
<evidence type="ECO:0000313" key="8">
    <source>
        <dbReference type="Proteomes" id="UP000192721"/>
    </source>
</evidence>
<accession>A0A1W0CBW0</accession>